<name>A0AAW0BMV3_9AGAR</name>
<reference evidence="1 2" key="1">
    <citation type="submission" date="2024-01" db="EMBL/GenBank/DDBJ databases">
        <title>A draft genome for a cacao thread blight-causing isolate of Paramarasmius palmivorus.</title>
        <authorList>
            <person name="Baruah I.K."/>
            <person name="Bukari Y."/>
            <person name="Amoako-Attah I."/>
            <person name="Meinhardt L.W."/>
            <person name="Bailey B.A."/>
            <person name="Cohen S.P."/>
        </authorList>
    </citation>
    <scope>NUCLEOTIDE SEQUENCE [LARGE SCALE GENOMIC DNA]</scope>
    <source>
        <strain evidence="1 2">GH-12</strain>
    </source>
</reference>
<gene>
    <name evidence="1" type="ORF">VNI00_015264</name>
</gene>
<accession>A0AAW0BMV3</accession>
<protein>
    <submittedName>
        <fullName evidence="1">Uncharacterized protein</fullName>
    </submittedName>
</protein>
<evidence type="ECO:0000313" key="1">
    <source>
        <dbReference type="EMBL" id="KAK7027428.1"/>
    </source>
</evidence>
<dbReference type="AlphaFoldDB" id="A0AAW0BMV3"/>
<evidence type="ECO:0000313" key="2">
    <source>
        <dbReference type="Proteomes" id="UP001383192"/>
    </source>
</evidence>
<comment type="caution">
    <text evidence="1">The sequence shown here is derived from an EMBL/GenBank/DDBJ whole genome shotgun (WGS) entry which is preliminary data.</text>
</comment>
<keyword evidence="2" id="KW-1185">Reference proteome</keyword>
<dbReference type="EMBL" id="JAYKXP010000096">
    <property type="protein sequence ID" value="KAK7027428.1"/>
    <property type="molecule type" value="Genomic_DNA"/>
</dbReference>
<sequence>MPRSSAGGTVRLATVGSYGYTLAAEKVFQIDFYRESISFHETVFDVLLPCHQEFFNRLVDKFPRTSNGLIGTISRPQSLGLHALELMMLRNIADYPIHVQRQEPGEKLLTTRFRSNVALLGRSMRETLPYIEEDDARAIECPDGESADEQDFSGVHDSSLWAGEVVRLLAAITPADQASARPPSDLVNYNTITLNWMYTVVANLLEIDPLVGTDLQIAANTRE</sequence>
<dbReference type="Proteomes" id="UP001383192">
    <property type="component" value="Unassembled WGS sequence"/>
</dbReference>
<organism evidence="1 2">
    <name type="scientific">Paramarasmius palmivorus</name>
    <dbReference type="NCBI Taxonomy" id="297713"/>
    <lineage>
        <taxon>Eukaryota</taxon>
        <taxon>Fungi</taxon>
        <taxon>Dikarya</taxon>
        <taxon>Basidiomycota</taxon>
        <taxon>Agaricomycotina</taxon>
        <taxon>Agaricomycetes</taxon>
        <taxon>Agaricomycetidae</taxon>
        <taxon>Agaricales</taxon>
        <taxon>Marasmiineae</taxon>
        <taxon>Marasmiaceae</taxon>
        <taxon>Paramarasmius</taxon>
    </lineage>
</organism>
<proteinExistence type="predicted"/>